<feature type="compositionally biased region" description="Basic and acidic residues" evidence="1">
    <location>
        <begin position="567"/>
        <end position="578"/>
    </location>
</feature>
<feature type="region of interest" description="Disordered" evidence="1">
    <location>
        <begin position="354"/>
        <end position="382"/>
    </location>
</feature>
<feature type="compositionally biased region" description="Basic and acidic residues" evidence="1">
    <location>
        <begin position="216"/>
        <end position="235"/>
    </location>
</feature>
<feature type="compositionally biased region" description="Low complexity" evidence="1">
    <location>
        <begin position="554"/>
        <end position="566"/>
    </location>
</feature>
<dbReference type="InterPro" id="IPR011009">
    <property type="entry name" value="Kinase-like_dom_sf"/>
</dbReference>
<feature type="region of interest" description="Disordered" evidence="1">
    <location>
        <begin position="208"/>
        <end position="290"/>
    </location>
</feature>
<reference evidence="2 3" key="1">
    <citation type="journal article" date="2013" name="Curr. Biol.">
        <title>The Genome of the Foraminiferan Reticulomyxa filosa.</title>
        <authorList>
            <person name="Glockner G."/>
            <person name="Hulsmann N."/>
            <person name="Schleicher M."/>
            <person name="Noegel A.A."/>
            <person name="Eichinger L."/>
            <person name="Gallinger C."/>
            <person name="Pawlowski J."/>
            <person name="Sierra R."/>
            <person name="Euteneuer U."/>
            <person name="Pillet L."/>
            <person name="Moustafa A."/>
            <person name="Platzer M."/>
            <person name="Groth M."/>
            <person name="Szafranski K."/>
            <person name="Schliwa M."/>
        </authorList>
    </citation>
    <scope>NUCLEOTIDE SEQUENCE [LARGE SCALE GENOMIC DNA]</scope>
</reference>
<keyword evidence="3" id="KW-1185">Reference proteome</keyword>
<feature type="compositionally biased region" description="Polar residues" evidence="1">
    <location>
        <begin position="372"/>
        <end position="382"/>
    </location>
</feature>
<dbReference type="AlphaFoldDB" id="X6M0X8"/>
<dbReference type="Proteomes" id="UP000023152">
    <property type="component" value="Unassembled WGS sequence"/>
</dbReference>
<dbReference type="Gene3D" id="1.10.510.10">
    <property type="entry name" value="Transferase(Phosphotransferase) domain 1"/>
    <property type="match status" value="1"/>
</dbReference>
<evidence type="ECO:0000313" key="3">
    <source>
        <dbReference type="Proteomes" id="UP000023152"/>
    </source>
</evidence>
<feature type="compositionally biased region" description="Basic residues" evidence="1">
    <location>
        <begin position="169"/>
        <end position="181"/>
    </location>
</feature>
<gene>
    <name evidence="2" type="ORF">RFI_30756</name>
</gene>
<feature type="region of interest" description="Disordered" evidence="1">
    <location>
        <begin position="492"/>
        <end position="578"/>
    </location>
</feature>
<comment type="caution">
    <text evidence="2">The sequence shown here is derived from an EMBL/GenBank/DDBJ whole genome shotgun (WGS) entry which is preliminary data.</text>
</comment>
<proteinExistence type="predicted"/>
<feature type="compositionally biased region" description="Polar residues" evidence="1">
    <location>
        <begin position="537"/>
        <end position="546"/>
    </location>
</feature>
<dbReference type="SUPFAM" id="SSF56112">
    <property type="entry name" value="Protein kinase-like (PK-like)"/>
    <property type="match status" value="1"/>
</dbReference>
<feature type="compositionally biased region" description="Basic and acidic residues" evidence="1">
    <location>
        <begin position="278"/>
        <end position="290"/>
    </location>
</feature>
<evidence type="ECO:0000256" key="1">
    <source>
        <dbReference type="SAM" id="MobiDB-lite"/>
    </source>
</evidence>
<evidence type="ECO:0000313" key="2">
    <source>
        <dbReference type="EMBL" id="ETO06635.1"/>
    </source>
</evidence>
<name>X6M0X8_RETFI</name>
<dbReference type="EMBL" id="ASPP01026948">
    <property type="protein sequence ID" value="ETO06635.1"/>
    <property type="molecule type" value="Genomic_DNA"/>
</dbReference>
<sequence>MFGQKRYVQQASTLSSDARSFIAQLLEPQIHSRLTAQQALLHPWMQSQVNFFLEVVVMKDMLIKVDGRILQSMYEFHVTKLSKKKQHLNVDYNKLFQSTRSLILSHLSKLGSTFKNDNTMAPFSSSDSGLESDSDSTLITASVSMSASAEDMSPSHIPTHTHICGFSAPKKKRKAHTHSNRMKSFTLSRVLESVDSLLSSYPIKRSTRYHRHHHDHDHGHGHDHEYEDKHANNDHCHHHCHQQQQQKQKQRQGKENNCIATAKADSDTENGASEDENDSKTHATDLRKNKEQYSHSYANDDYYTHANTNQCMSSPLKPVSSINSQAGIFLFFFFNVTTHKVWSHTQLQGISRARLRAGQSASPGSEPVGNSDHGSNPESASNQKMVMDMSAKTTTISRSCSASIAPLRKRVNHESTKEYATAVGFQAVMPKHKAADRRPSKDEQNMESAMTHTYGRNNLENQTSKAHSGATYYEYLSSRLLQQPSVKVAKNFTSNQTATRKSVVHHRSNEMGSSSKHTNEDNPRALPTLPKRCSPQLFPTQAQQEQVKYKSGVSSQEIDQSSSIEENQNRPDVQDESE</sequence>
<accession>X6M0X8</accession>
<protein>
    <submittedName>
        <fullName evidence="2">Cation diffusion facilitator family transporter containing protein</fullName>
    </submittedName>
</protein>
<organism evidence="2 3">
    <name type="scientific">Reticulomyxa filosa</name>
    <dbReference type="NCBI Taxonomy" id="46433"/>
    <lineage>
        <taxon>Eukaryota</taxon>
        <taxon>Sar</taxon>
        <taxon>Rhizaria</taxon>
        <taxon>Retaria</taxon>
        <taxon>Foraminifera</taxon>
        <taxon>Monothalamids</taxon>
        <taxon>Reticulomyxidae</taxon>
        <taxon>Reticulomyxa</taxon>
    </lineage>
</organism>
<feature type="region of interest" description="Disordered" evidence="1">
    <location>
        <begin position="160"/>
        <end position="181"/>
    </location>
</feature>